<keyword evidence="3" id="KW-1185">Reference proteome</keyword>
<proteinExistence type="predicted"/>
<gene>
    <name evidence="2" type="ORF">A4A49_16535</name>
</gene>
<reference evidence="2" key="1">
    <citation type="submission" date="2016-11" db="EMBL/GenBank/DDBJ databases">
        <title>The genome of Nicotiana attenuata.</title>
        <authorList>
            <person name="Xu S."/>
            <person name="Brockmoeller T."/>
            <person name="Gaquerel E."/>
            <person name="Navarro A."/>
            <person name="Kuhl H."/>
            <person name="Gase K."/>
            <person name="Ling Z."/>
            <person name="Zhou W."/>
            <person name="Kreitzer C."/>
            <person name="Stanke M."/>
            <person name="Tang H."/>
            <person name="Lyons E."/>
            <person name="Pandey P."/>
            <person name="Pandey S.P."/>
            <person name="Timmermann B."/>
            <person name="Baldwin I.T."/>
        </authorList>
    </citation>
    <scope>NUCLEOTIDE SEQUENCE [LARGE SCALE GENOMIC DNA]</scope>
    <source>
        <strain evidence="2">UT</strain>
    </source>
</reference>
<keyword evidence="1" id="KW-0732">Signal</keyword>
<evidence type="ECO:0000313" key="3">
    <source>
        <dbReference type="Proteomes" id="UP000187609"/>
    </source>
</evidence>
<comment type="caution">
    <text evidence="2">The sequence shown here is derived from an EMBL/GenBank/DDBJ whole genome shotgun (WGS) entry which is preliminary data.</text>
</comment>
<dbReference type="Proteomes" id="UP000187609">
    <property type="component" value="Unassembled WGS sequence"/>
</dbReference>
<protein>
    <submittedName>
        <fullName evidence="2">Uncharacterized protein</fullName>
    </submittedName>
</protein>
<feature type="signal peptide" evidence="1">
    <location>
        <begin position="1"/>
        <end position="26"/>
    </location>
</feature>
<evidence type="ECO:0000256" key="1">
    <source>
        <dbReference type="SAM" id="SignalP"/>
    </source>
</evidence>
<dbReference type="EMBL" id="MJEQ01001681">
    <property type="protein sequence ID" value="OIT29805.1"/>
    <property type="molecule type" value="Genomic_DNA"/>
</dbReference>
<accession>A0A314KKB7</accession>
<sequence length="97" mass="10828">MKTKVSLMLFVVLFLLLHGQLLRASARDCCGSVGGHWASPMTRGGTKFSNRHIIGQRFEDRISGEIKTTEDYAGDHDHVFDDVYRQHEDIPSPGVGN</sequence>
<evidence type="ECO:0000313" key="2">
    <source>
        <dbReference type="EMBL" id="OIT29805.1"/>
    </source>
</evidence>
<organism evidence="2 3">
    <name type="scientific">Nicotiana attenuata</name>
    <name type="common">Coyote tobacco</name>
    <dbReference type="NCBI Taxonomy" id="49451"/>
    <lineage>
        <taxon>Eukaryota</taxon>
        <taxon>Viridiplantae</taxon>
        <taxon>Streptophyta</taxon>
        <taxon>Embryophyta</taxon>
        <taxon>Tracheophyta</taxon>
        <taxon>Spermatophyta</taxon>
        <taxon>Magnoliopsida</taxon>
        <taxon>eudicotyledons</taxon>
        <taxon>Gunneridae</taxon>
        <taxon>Pentapetalae</taxon>
        <taxon>asterids</taxon>
        <taxon>lamiids</taxon>
        <taxon>Solanales</taxon>
        <taxon>Solanaceae</taxon>
        <taxon>Nicotianoideae</taxon>
        <taxon>Nicotianeae</taxon>
        <taxon>Nicotiana</taxon>
    </lineage>
</organism>
<feature type="chain" id="PRO_5016311388" evidence="1">
    <location>
        <begin position="27"/>
        <end position="97"/>
    </location>
</feature>
<name>A0A314KKB7_NICAT</name>
<dbReference type="AlphaFoldDB" id="A0A314KKB7"/>
<dbReference type="Gramene" id="OIT29805">
    <property type="protein sequence ID" value="OIT29805"/>
    <property type="gene ID" value="A4A49_16535"/>
</dbReference>